<dbReference type="InterPro" id="IPR036663">
    <property type="entry name" value="Fumarylacetoacetase_C_sf"/>
</dbReference>
<dbReference type="PANTHER" id="PTHR30143:SF0">
    <property type="entry name" value="2-KETO-4-PENTENOATE HYDRATASE"/>
    <property type="match status" value="1"/>
</dbReference>
<organism evidence="1 2">
    <name type="scientific">Asaia siamensis</name>
    <dbReference type="NCBI Taxonomy" id="110479"/>
    <lineage>
        <taxon>Bacteria</taxon>
        <taxon>Pseudomonadati</taxon>
        <taxon>Pseudomonadota</taxon>
        <taxon>Alphaproteobacteria</taxon>
        <taxon>Acetobacterales</taxon>
        <taxon>Acetobacteraceae</taxon>
        <taxon>Asaia</taxon>
    </lineage>
</organism>
<gene>
    <name evidence="1" type="ORF">GCM10007207_18920</name>
</gene>
<dbReference type="SUPFAM" id="SSF56529">
    <property type="entry name" value="FAH"/>
    <property type="match status" value="1"/>
</dbReference>
<comment type="caution">
    <text evidence="1">The sequence shown here is derived from an EMBL/GenBank/DDBJ whole genome shotgun (WGS) entry which is preliminary data.</text>
</comment>
<protein>
    <submittedName>
        <fullName evidence="1">Hydratase</fullName>
    </submittedName>
</protein>
<dbReference type="InterPro" id="IPR050772">
    <property type="entry name" value="Hydratase-Decarb/MhpD_sf"/>
</dbReference>
<name>A0ABQ1M5Q3_9PROT</name>
<evidence type="ECO:0000313" key="2">
    <source>
        <dbReference type="Proteomes" id="UP000637769"/>
    </source>
</evidence>
<dbReference type="PANTHER" id="PTHR30143">
    <property type="entry name" value="ACID HYDRATASE"/>
    <property type="match status" value="1"/>
</dbReference>
<accession>A0ABQ1M5Q3</accession>
<dbReference type="Proteomes" id="UP000637769">
    <property type="component" value="Unassembled WGS sequence"/>
</dbReference>
<dbReference type="RefSeq" id="WP_229719802.1">
    <property type="nucleotide sequence ID" value="NZ_BMCH01000004.1"/>
</dbReference>
<dbReference type="EMBL" id="BMCH01000004">
    <property type="protein sequence ID" value="GGC33612.1"/>
    <property type="molecule type" value="Genomic_DNA"/>
</dbReference>
<reference evidence="2" key="1">
    <citation type="journal article" date="2019" name="Int. J. Syst. Evol. Microbiol.">
        <title>The Global Catalogue of Microorganisms (GCM) 10K type strain sequencing project: providing services to taxonomists for standard genome sequencing and annotation.</title>
        <authorList>
            <consortium name="The Broad Institute Genomics Platform"/>
            <consortium name="The Broad Institute Genome Sequencing Center for Infectious Disease"/>
            <person name="Wu L."/>
            <person name="Ma J."/>
        </authorList>
    </citation>
    <scope>NUCLEOTIDE SEQUENCE [LARGE SCALE GENOMIC DNA]</scope>
    <source>
        <strain evidence="2">CCM 7132</strain>
    </source>
</reference>
<dbReference type="Gene3D" id="3.90.850.10">
    <property type="entry name" value="Fumarylacetoacetase-like, C-terminal domain"/>
    <property type="match status" value="1"/>
</dbReference>
<sequence length="294" mass="31164">MSPASLVSPDMALSGHSFLLRVKGVAVMSYLDCPNSTGDASAGFSSLADRLLAVRRGAAPLAALEAGLVPQHEDAAYGVQNEMVHALRPMLGEVTGWKVGAPSHEGLPFAAPLHDATLFWGDTRLPENSLRHYGVEAEIAYHFARDLLPRERAWSLDEVLDAVGSVHTAIEIIDTRFERPNSQPRLAHLADQGSHGALVVGEGQTAWRRLSPVSETVHLALSDGRVIEHIGGNSAGDPRRLLVWLANHASARGLPLKAGTIVTTGSMTDTIFVPPGTTATAQIASLAPVTVILP</sequence>
<keyword evidence="2" id="KW-1185">Reference proteome</keyword>
<evidence type="ECO:0000313" key="1">
    <source>
        <dbReference type="EMBL" id="GGC33612.1"/>
    </source>
</evidence>
<proteinExistence type="predicted"/>